<evidence type="ECO:0000259" key="3">
    <source>
        <dbReference type="PROSITE" id="PS51123"/>
    </source>
</evidence>
<dbReference type="PANTHER" id="PTHR30329">
    <property type="entry name" value="STATOR ELEMENT OF FLAGELLAR MOTOR COMPLEX"/>
    <property type="match status" value="1"/>
</dbReference>
<keyword evidence="1 2" id="KW-0472">Membrane</keyword>
<protein>
    <submittedName>
        <fullName evidence="4">Chemotaxis protein MotB</fullName>
    </submittedName>
</protein>
<feature type="transmembrane region" description="Helical" evidence="2">
    <location>
        <begin position="21"/>
        <end position="45"/>
    </location>
</feature>
<dbReference type="CDD" id="cd07185">
    <property type="entry name" value="OmpA_C-like"/>
    <property type="match status" value="1"/>
</dbReference>
<keyword evidence="5" id="KW-1185">Reference proteome</keyword>
<dbReference type="InterPro" id="IPR006665">
    <property type="entry name" value="OmpA-like"/>
</dbReference>
<dbReference type="InterPro" id="IPR036737">
    <property type="entry name" value="OmpA-like_sf"/>
</dbReference>
<dbReference type="Gene3D" id="3.30.1330.60">
    <property type="entry name" value="OmpA-like domain"/>
    <property type="match status" value="1"/>
</dbReference>
<dbReference type="Pfam" id="PF00691">
    <property type="entry name" value="OmpA"/>
    <property type="match status" value="1"/>
</dbReference>
<feature type="domain" description="OmpA-like" evidence="3">
    <location>
        <begin position="96"/>
        <end position="230"/>
    </location>
</feature>
<dbReference type="PROSITE" id="PS51123">
    <property type="entry name" value="OMPA_2"/>
    <property type="match status" value="1"/>
</dbReference>
<organism evidence="4 5">
    <name type="scientific">Melghirimyces algeriensis</name>
    <dbReference type="NCBI Taxonomy" id="910412"/>
    <lineage>
        <taxon>Bacteria</taxon>
        <taxon>Bacillati</taxon>
        <taxon>Bacillota</taxon>
        <taxon>Bacilli</taxon>
        <taxon>Bacillales</taxon>
        <taxon>Thermoactinomycetaceae</taxon>
        <taxon>Melghirimyces</taxon>
    </lineage>
</organism>
<keyword evidence="2" id="KW-1133">Transmembrane helix</keyword>
<evidence type="ECO:0000313" key="5">
    <source>
        <dbReference type="Proteomes" id="UP000315636"/>
    </source>
</evidence>
<dbReference type="EMBL" id="FXTI01000009">
    <property type="protein sequence ID" value="SMO83617.1"/>
    <property type="molecule type" value="Genomic_DNA"/>
</dbReference>
<gene>
    <name evidence="4" type="ORF">SAMN06264849_10979</name>
</gene>
<reference evidence="4 5" key="1">
    <citation type="submission" date="2017-05" db="EMBL/GenBank/DDBJ databases">
        <authorList>
            <person name="Varghese N."/>
            <person name="Submissions S."/>
        </authorList>
    </citation>
    <scope>NUCLEOTIDE SEQUENCE [LARGE SCALE GENOMIC DNA]</scope>
    <source>
        <strain evidence="4 5">DSM 45474</strain>
    </source>
</reference>
<dbReference type="PANTHER" id="PTHR30329:SF21">
    <property type="entry name" value="LIPOPROTEIN YIAD-RELATED"/>
    <property type="match status" value="1"/>
</dbReference>
<name>A0A521EI66_9BACL</name>
<evidence type="ECO:0000313" key="4">
    <source>
        <dbReference type="EMBL" id="SMO83617.1"/>
    </source>
</evidence>
<dbReference type="AlphaFoldDB" id="A0A521EI66"/>
<dbReference type="InterPro" id="IPR050330">
    <property type="entry name" value="Bact_OuterMem_StrucFunc"/>
</dbReference>
<dbReference type="RefSeq" id="WP_185956286.1">
    <property type="nucleotide sequence ID" value="NZ_FXTI01000009.1"/>
</dbReference>
<proteinExistence type="predicted"/>
<evidence type="ECO:0000256" key="1">
    <source>
        <dbReference type="PROSITE-ProRule" id="PRU00473"/>
    </source>
</evidence>
<evidence type="ECO:0000256" key="2">
    <source>
        <dbReference type="SAM" id="Phobius"/>
    </source>
</evidence>
<dbReference type="SUPFAM" id="SSF103088">
    <property type="entry name" value="OmpA-like"/>
    <property type="match status" value="1"/>
</dbReference>
<accession>A0A521EI66</accession>
<sequence>MIRKRRQRRLHNNHGNGHKTWISYATLLAFLLLCFMFSIVIAVIVNSNTAIGFNNRAQEKETAQRQVEEENRVKNKIIKELITTFRKNDLHINLDEKTGDITFGGSIFFEKDSSNISDAGKKRLEDFFPTYIDVLLSGPFKNHVSAIIIEGHTDPTGSYQYNLDLSQDRASSVVRTIYSKEFPNFPQKDDLQKVLTANGRSYSDPIYIKGTKSIDAEKSRRVVFKFRLKDDELANYVNKLLGEKP</sequence>
<dbReference type="GO" id="GO:0016020">
    <property type="term" value="C:membrane"/>
    <property type="evidence" value="ECO:0007669"/>
    <property type="project" value="UniProtKB-UniRule"/>
</dbReference>
<keyword evidence="2" id="KW-0812">Transmembrane</keyword>
<dbReference type="Proteomes" id="UP000315636">
    <property type="component" value="Unassembled WGS sequence"/>
</dbReference>